<keyword evidence="1" id="KW-0969">Cilium</keyword>
<keyword evidence="2" id="KW-1185">Reference proteome</keyword>
<protein>
    <submittedName>
        <fullName evidence="1">Cilia and flagella-associated protein 58-related</fullName>
    </submittedName>
</protein>
<keyword evidence="1" id="KW-0966">Cell projection</keyword>
<dbReference type="EMBL" id="CM043019">
    <property type="protein sequence ID" value="KAI4460742.1"/>
    <property type="molecule type" value="Genomic_DNA"/>
</dbReference>
<name>A0ACB9T1U0_HOLOL</name>
<dbReference type="Proteomes" id="UP001056778">
    <property type="component" value="Chromosome 5"/>
</dbReference>
<organism evidence="1 2">
    <name type="scientific">Holotrichia oblita</name>
    <name type="common">Chafer beetle</name>
    <dbReference type="NCBI Taxonomy" id="644536"/>
    <lineage>
        <taxon>Eukaryota</taxon>
        <taxon>Metazoa</taxon>
        <taxon>Ecdysozoa</taxon>
        <taxon>Arthropoda</taxon>
        <taxon>Hexapoda</taxon>
        <taxon>Insecta</taxon>
        <taxon>Pterygota</taxon>
        <taxon>Neoptera</taxon>
        <taxon>Endopterygota</taxon>
        <taxon>Coleoptera</taxon>
        <taxon>Polyphaga</taxon>
        <taxon>Scarabaeiformia</taxon>
        <taxon>Scarabaeidae</taxon>
        <taxon>Melolonthinae</taxon>
        <taxon>Holotrichia</taxon>
    </lineage>
</organism>
<reference evidence="1" key="1">
    <citation type="submission" date="2022-04" db="EMBL/GenBank/DDBJ databases">
        <title>Chromosome-scale genome assembly of Holotrichia oblita Faldermann.</title>
        <authorList>
            <person name="Rongchong L."/>
        </authorList>
    </citation>
    <scope>NUCLEOTIDE SEQUENCE</scope>
    <source>
        <strain evidence="1">81SQS9</strain>
    </source>
</reference>
<evidence type="ECO:0000313" key="1">
    <source>
        <dbReference type="EMBL" id="KAI4460742.1"/>
    </source>
</evidence>
<gene>
    <name evidence="1" type="ORF">MML48_5g00008096</name>
</gene>
<comment type="caution">
    <text evidence="1">The sequence shown here is derived from an EMBL/GenBank/DDBJ whole genome shotgun (WGS) entry which is preliminary data.</text>
</comment>
<evidence type="ECO:0000313" key="2">
    <source>
        <dbReference type="Proteomes" id="UP001056778"/>
    </source>
</evidence>
<proteinExistence type="predicted"/>
<accession>A0ACB9T1U0</accession>
<sequence length="584" mass="69051">MEESEYDEENENPDLVEEELDPENPQHAFAILERDYTKTVSEIEQNPDLVQYAEEFTKIFEALYKCHENELNLKDRCEELEAKIQEQENLLDAAKQGAKADGKIINDLKDQIQNTWKMADAAHAREQTAQEIIDNLRKNIDSLNAEIDFKNKMGQDNEELGALSKHKEGLQRERDKLVSEVAKLTEKLNNALSYQEELERRTSQADLKINEFAEQIEEQGNEIDRHKRAKEKLENEIKELQETIDKKEHEIVNLNEIITTNQRVVVKLESNLKEQKIMTDKAVRDSETINVRFAKMQDELDSVTYNHDRLKKDFMKRANEIRFKEEEIARLKNEVAKYSKSKEIVEARIKQIEDEKSDINVDREKLRQMIGNMSREIDLMKRQTDNDKRSLEHLTREKEIMNKNMVRQQAVSRDHVKLIKIQEQARRKLVSEIDTHIIEGNKKIKQICYLEKERDRLLEEQLNLTKKIEDYMDEAKLRKAKYLKQKGRSRKRKSIIATDTPEINMIKEKVIERNKKKEAQDMRKHRKIMESKTRLFESSSDDNDDDYQDDGRTSDDLSEEEPTKNLSFEFTELEREPIILTILS</sequence>
<keyword evidence="1" id="KW-0282">Flagellum</keyword>